<dbReference type="GO" id="GO:0005874">
    <property type="term" value="C:microtubule"/>
    <property type="evidence" value="ECO:0007669"/>
    <property type="project" value="UniProtKB-KW"/>
</dbReference>
<dbReference type="EMBL" id="MCFH01000009">
    <property type="protein sequence ID" value="ORX55391.1"/>
    <property type="molecule type" value="Genomic_DNA"/>
</dbReference>
<comment type="subcellular location">
    <subcellularLocation>
        <location evidence="1">Cytoplasm</location>
        <location evidence="1">Cytoskeleton</location>
        <location evidence="1">Microtubule organizing center</location>
        <location evidence="1">Centrosome</location>
        <location evidence="1">Centriolar satellite</location>
    </subcellularLocation>
</comment>
<dbReference type="OrthoDB" id="2157778at2759"/>
<evidence type="ECO:0000313" key="10">
    <source>
        <dbReference type="Proteomes" id="UP000193719"/>
    </source>
</evidence>
<keyword evidence="2" id="KW-0963">Cytoplasm</keyword>
<sequence>MDYIEKYEISKYFQDIITNILIKKPEKPLQILNSYFESVANGTNVLLREYEYITSTKRNRAYFIYYFYESFKNTKKLLSVDMIYQFFKLISASFSYEVVEKSYYLVNHQNNRTQYLNKLKNEELSNISFEDFIKSFKIYFFFSDFFKNCKKSIDKVTDIFISSKKNNLQDSITTKNDENKIDYIETFFIKEVESLYNNDEFKYPRDLLISINSAIHKTVTILMKIEVFSILESEKISNFIENEFISNCVEDEYLMEYINKYIY</sequence>
<keyword evidence="10" id="KW-1185">Reference proteome</keyword>
<dbReference type="Proteomes" id="UP000193719">
    <property type="component" value="Unassembled WGS sequence"/>
</dbReference>
<evidence type="ECO:0000256" key="7">
    <source>
        <dbReference type="ARBA" id="ARBA00033769"/>
    </source>
</evidence>
<keyword evidence="4" id="KW-0493">Microtubule</keyword>
<evidence type="ECO:0000256" key="2">
    <source>
        <dbReference type="ARBA" id="ARBA00022490"/>
    </source>
</evidence>
<evidence type="ECO:0000256" key="8">
    <source>
        <dbReference type="ARBA" id="ARBA00045673"/>
    </source>
</evidence>
<evidence type="ECO:0000256" key="1">
    <source>
        <dbReference type="ARBA" id="ARBA00004607"/>
    </source>
</evidence>
<reference evidence="9 10" key="1">
    <citation type="submission" date="2016-08" db="EMBL/GenBank/DDBJ databases">
        <title>Genomes of anaerobic fungi encode conserved fungal cellulosomes for biomass hydrolysis.</title>
        <authorList>
            <consortium name="DOE Joint Genome Institute"/>
            <person name="Haitjema C.H."/>
            <person name="Gilmore S.P."/>
            <person name="Henske J.K."/>
            <person name="Solomon K.V."/>
            <person name="De Groot R."/>
            <person name="Kuo A."/>
            <person name="Mondo S.J."/>
            <person name="Salamov A.A."/>
            <person name="Labutti K."/>
            <person name="Zhao Z."/>
            <person name="Chiniquy J."/>
            <person name="Barry K."/>
            <person name="Brewer H.M."/>
            <person name="Purvine S.O."/>
            <person name="Wright A.T."/>
            <person name="Boxma B."/>
            <person name="Van Alen T."/>
            <person name="Hackstein J.H."/>
            <person name="Baker S.E."/>
            <person name="Grigoriev I.V."/>
            <person name="O'Malley M.A."/>
        </authorList>
    </citation>
    <scope>NUCLEOTIDE SEQUENCE [LARGE SCALE GENOMIC DNA]</scope>
    <source>
        <strain evidence="10">finn</strain>
    </source>
</reference>
<dbReference type="PANTHER" id="PTHR34252">
    <property type="entry name" value="UPF0705 PROTEIN C11ORF49"/>
    <property type="match status" value="1"/>
</dbReference>
<name>A0A1Y1VHZ0_9FUNG</name>
<dbReference type="SUPFAM" id="SSF47391">
    <property type="entry name" value="Dimerization-anchoring domain of cAMP-dependent PK regulatory subunit"/>
    <property type="match status" value="1"/>
</dbReference>
<comment type="caution">
    <text evidence="9">The sequence shown here is derived from an EMBL/GenBank/DDBJ whole genome shotgun (WGS) entry which is preliminary data.</text>
</comment>
<dbReference type="STRING" id="1754191.A0A1Y1VHZ0"/>
<comment type="similarity">
    <text evidence="6">Belongs to the CSTPP1 family.</text>
</comment>
<reference evidence="9 10" key="2">
    <citation type="submission" date="2016-08" db="EMBL/GenBank/DDBJ databases">
        <title>Pervasive Adenine N6-methylation of Active Genes in Fungi.</title>
        <authorList>
            <consortium name="DOE Joint Genome Institute"/>
            <person name="Mondo S.J."/>
            <person name="Dannebaum R.O."/>
            <person name="Kuo R.C."/>
            <person name="Labutti K."/>
            <person name="Haridas S."/>
            <person name="Kuo A."/>
            <person name="Salamov A."/>
            <person name="Ahrendt S.R."/>
            <person name="Lipzen A."/>
            <person name="Sullivan W."/>
            <person name="Andreopoulos W.B."/>
            <person name="Clum A."/>
            <person name="Lindquist E."/>
            <person name="Daum C."/>
            <person name="Ramamoorthy G.K."/>
            <person name="Gryganskyi A."/>
            <person name="Culley D."/>
            <person name="Magnuson J.K."/>
            <person name="James T.Y."/>
            <person name="O'Malley M.A."/>
            <person name="Stajich J.E."/>
            <person name="Spatafora J.W."/>
            <person name="Visel A."/>
            <person name="Grigoriev I.V."/>
        </authorList>
    </citation>
    <scope>NUCLEOTIDE SEQUENCE [LARGE SCALE GENOMIC DNA]</scope>
    <source>
        <strain evidence="10">finn</strain>
    </source>
</reference>
<organism evidence="9 10">
    <name type="scientific">Piromyces finnis</name>
    <dbReference type="NCBI Taxonomy" id="1754191"/>
    <lineage>
        <taxon>Eukaryota</taxon>
        <taxon>Fungi</taxon>
        <taxon>Fungi incertae sedis</taxon>
        <taxon>Chytridiomycota</taxon>
        <taxon>Chytridiomycota incertae sedis</taxon>
        <taxon>Neocallimastigomycetes</taxon>
        <taxon>Neocallimastigales</taxon>
        <taxon>Neocallimastigaceae</taxon>
        <taxon>Piromyces</taxon>
    </lineage>
</organism>
<dbReference type="PANTHER" id="PTHR34252:SF1">
    <property type="entry name" value="CENTRIOLAR SATELLITE-ASSOCIATED TUBULIN POLYGLUTAMYLASE COMPLEX REGULATOR 1"/>
    <property type="match status" value="1"/>
</dbReference>
<evidence type="ECO:0000256" key="6">
    <source>
        <dbReference type="ARBA" id="ARBA00033750"/>
    </source>
</evidence>
<proteinExistence type="inferred from homology"/>
<accession>A0A1Y1VHZ0</accession>
<evidence type="ECO:0000256" key="3">
    <source>
        <dbReference type="ARBA" id="ARBA00022553"/>
    </source>
</evidence>
<comment type="function">
    <text evidence="8">Regulator of the tubulin polyglutamylase complex (TPGC) that controls cytoskeletal organization, nuclear shape, and cilium disassembly by balancing microtubule and actin assembly. Regulates the assembly and stability of the TPGC and thereby modulates polyglutamylation of the microtubule, which antagonizes MAP4 binding.</text>
</comment>
<evidence type="ECO:0000313" key="9">
    <source>
        <dbReference type="EMBL" id="ORX55391.1"/>
    </source>
</evidence>
<dbReference type="Gene3D" id="1.20.890.10">
    <property type="entry name" value="cAMP-dependent protein kinase regulatory subunit, dimerization-anchoring domain"/>
    <property type="match status" value="1"/>
</dbReference>
<dbReference type="AlphaFoldDB" id="A0A1Y1VHZ0"/>
<keyword evidence="5" id="KW-0206">Cytoskeleton</keyword>
<evidence type="ECO:0000256" key="5">
    <source>
        <dbReference type="ARBA" id="ARBA00023212"/>
    </source>
</evidence>
<evidence type="ECO:0000256" key="4">
    <source>
        <dbReference type="ARBA" id="ARBA00022701"/>
    </source>
</evidence>
<dbReference type="InterPro" id="IPR038968">
    <property type="entry name" value="CSTPP1"/>
</dbReference>
<keyword evidence="3" id="KW-0597">Phosphoprotein</keyword>
<gene>
    <name evidence="9" type="ORF">BCR36DRAFT_347178</name>
</gene>
<protein>
    <recommendedName>
        <fullName evidence="7">Centriolar satellite-associated tubulin polyglutamylase complex regulator 1</fullName>
    </recommendedName>
</protein>